<keyword evidence="2" id="KW-1185">Reference proteome</keyword>
<dbReference type="AlphaFoldDB" id="A0A5B7CVC5"/>
<gene>
    <name evidence="1" type="ORF">E2C01_004969</name>
</gene>
<protein>
    <submittedName>
        <fullName evidence="1">Uncharacterized protein</fullName>
    </submittedName>
</protein>
<accession>A0A5B7CVC5</accession>
<comment type="caution">
    <text evidence="1">The sequence shown here is derived from an EMBL/GenBank/DDBJ whole genome shotgun (WGS) entry which is preliminary data.</text>
</comment>
<name>A0A5B7CVC5_PORTR</name>
<dbReference type="EMBL" id="VSRR010000208">
    <property type="protein sequence ID" value="MPC12286.1"/>
    <property type="molecule type" value="Genomic_DNA"/>
</dbReference>
<dbReference type="Proteomes" id="UP000324222">
    <property type="component" value="Unassembled WGS sequence"/>
</dbReference>
<proteinExistence type="predicted"/>
<evidence type="ECO:0000313" key="1">
    <source>
        <dbReference type="EMBL" id="MPC12286.1"/>
    </source>
</evidence>
<reference evidence="1 2" key="1">
    <citation type="submission" date="2019-05" db="EMBL/GenBank/DDBJ databases">
        <title>Another draft genome of Portunus trituberculatus and its Hox gene families provides insights of decapod evolution.</title>
        <authorList>
            <person name="Jeong J.-H."/>
            <person name="Song I."/>
            <person name="Kim S."/>
            <person name="Choi T."/>
            <person name="Kim D."/>
            <person name="Ryu S."/>
            <person name="Kim W."/>
        </authorList>
    </citation>
    <scope>NUCLEOTIDE SEQUENCE [LARGE SCALE GENOMIC DNA]</scope>
    <source>
        <tissue evidence="1">Muscle</tissue>
    </source>
</reference>
<organism evidence="1 2">
    <name type="scientific">Portunus trituberculatus</name>
    <name type="common">Swimming crab</name>
    <name type="synonym">Neptunus trituberculatus</name>
    <dbReference type="NCBI Taxonomy" id="210409"/>
    <lineage>
        <taxon>Eukaryota</taxon>
        <taxon>Metazoa</taxon>
        <taxon>Ecdysozoa</taxon>
        <taxon>Arthropoda</taxon>
        <taxon>Crustacea</taxon>
        <taxon>Multicrustacea</taxon>
        <taxon>Malacostraca</taxon>
        <taxon>Eumalacostraca</taxon>
        <taxon>Eucarida</taxon>
        <taxon>Decapoda</taxon>
        <taxon>Pleocyemata</taxon>
        <taxon>Brachyura</taxon>
        <taxon>Eubrachyura</taxon>
        <taxon>Portunoidea</taxon>
        <taxon>Portunidae</taxon>
        <taxon>Portuninae</taxon>
        <taxon>Portunus</taxon>
    </lineage>
</organism>
<sequence length="102" mass="10947">MFITKLSKCPPTPPPFTLLIFIVMGQSMAAGPDVGFSSVTTSLPITTLTPSFPGGSLHTCLPLAELYAILDRRSIFVYFFVNSQAALYALQSTSLKNCGDVI</sequence>
<evidence type="ECO:0000313" key="2">
    <source>
        <dbReference type="Proteomes" id="UP000324222"/>
    </source>
</evidence>